<reference evidence="2" key="1">
    <citation type="submission" date="2020-03" db="EMBL/GenBank/DDBJ databases">
        <authorList>
            <person name="Weist P."/>
        </authorList>
    </citation>
    <scope>NUCLEOTIDE SEQUENCE</scope>
</reference>
<gene>
    <name evidence="2" type="ORF">PLEPLA_LOCUS19703</name>
</gene>
<accession>A0A9N7UIS5</accession>
<evidence type="ECO:0000313" key="2">
    <source>
        <dbReference type="EMBL" id="CAB1431646.1"/>
    </source>
</evidence>
<sequence length="369" mass="39639">MEGIGRGRKSLNQWSQDISEHVSSKIQKGLARICQDSGLAKAACQVIEAVQLRQDLSDPPGWIGWLLPISTSPPPACHVPTLTPSPPDLLLGLMTLRPPRLRNPTIHPRSLQAATDLCSLLELRFLEDPPPSVPPHRQIRMQSSPGVHTPHQPGLTCLRTRTPHPLLEGVVPVLLHTTRSGATSGPQSHRPSIIQFGGVWHSADSHTPPLLCCQAQSGAGSVLIFSHLCQAPRCCRDSPAPFLPCSLPPLLPSSPAPFLPCSLPPLLPSSSAPRPGSGSATVSRGNWRTRLASTLLPGHGARERVLGHVLRISSCKHRLTIPGPIWKRSSHREQCDACHGLATWQALWHSGATGLPGLAEYGCLLATNK</sequence>
<protein>
    <submittedName>
        <fullName evidence="2">Uncharacterized protein</fullName>
    </submittedName>
</protein>
<proteinExistence type="predicted"/>
<dbReference type="EMBL" id="CADEAL010001356">
    <property type="protein sequence ID" value="CAB1431646.1"/>
    <property type="molecule type" value="Genomic_DNA"/>
</dbReference>
<keyword evidence="3" id="KW-1185">Reference proteome</keyword>
<dbReference type="Proteomes" id="UP001153269">
    <property type="component" value="Unassembled WGS sequence"/>
</dbReference>
<name>A0A9N7UIS5_PLEPL</name>
<organism evidence="2 3">
    <name type="scientific">Pleuronectes platessa</name>
    <name type="common">European plaice</name>
    <dbReference type="NCBI Taxonomy" id="8262"/>
    <lineage>
        <taxon>Eukaryota</taxon>
        <taxon>Metazoa</taxon>
        <taxon>Chordata</taxon>
        <taxon>Craniata</taxon>
        <taxon>Vertebrata</taxon>
        <taxon>Euteleostomi</taxon>
        <taxon>Actinopterygii</taxon>
        <taxon>Neopterygii</taxon>
        <taxon>Teleostei</taxon>
        <taxon>Neoteleostei</taxon>
        <taxon>Acanthomorphata</taxon>
        <taxon>Carangaria</taxon>
        <taxon>Pleuronectiformes</taxon>
        <taxon>Pleuronectoidei</taxon>
        <taxon>Pleuronectidae</taxon>
        <taxon>Pleuronectes</taxon>
    </lineage>
</organism>
<comment type="caution">
    <text evidence="2">The sequence shown here is derived from an EMBL/GenBank/DDBJ whole genome shotgun (WGS) entry which is preliminary data.</text>
</comment>
<feature type="region of interest" description="Disordered" evidence="1">
    <location>
        <begin position="131"/>
        <end position="151"/>
    </location>
</feature>
<dbReference type="AlphaFoldDB" id="A0A9N7UIS5"/>
<evidence type="ECO:0000256" key="1">
    <source>
        <dbReference type="SAM" id="MobiDB-lite"/>
    </source>
</evidence>
<evidence type="ECO:0000313" key="3">
    <source>
        <dbReference type="Proteomes" id="UP001153269"/>
    </source>
</evidence>